<feature type="compositionally biased region" description="Basic and acidic residues" evidence="4">
    <location>
        <begin position="55"/>
        <end position="69"/>
    </location>
</feature>
<feature type="compositionally biased region" description="Basic and acidic residues" evidence="4">
    <location>
        <begin position="332"/>
        <end position="348"/>
    </location>
</feature>
<evidence type="ECO:0000256" key="3">
    <source>
        <dbReference type="ARBA" id="ARBA00023242"/>
    </source>
</evidence>
<feature type="region of interest" description="Disordered" evidence="4">
    <location>
        <begin position="29"/>
        <end position="381"/>
    </location>
</feature>
<feature type="compositionally biased region" description="Polar residues" evidence="4">
    <location>
        <begin position="244"/>
        <end position="259"/>
    </location>
</feature>
<comment type="similarity">
    <text evidence="2">Belongs to the SURF6 family.</text>
</comment>
<organism evidence="7 8">
    <name type="scientific">Multifurca ochricompacta</name>
    <dbReference type="NCBI Taxonomy" id="376703"/>
    <lineage>
        <taxon>Eukaryota</taxon>
        <taxon>Fungi</taxon>
        <taxon>Dikarya</taxon>
        <taxon>Basidiomycota</taxon>
        <taxon>Agaricomycotina</taxon>
        <taxon>Agaricomycetes</taxon>
        <taxon>Russulales</taxon>
        <taxon>Russulaceae</taxon>
        <taxon>Multifurca</taxon>
    </lineage>
</organism>
<feature type="compositionally biased region" description="Basic residues" evidence="4">
    <location>
        <begin position="41"/>
        <end position="51"/>
    </location>
</feature>
<accession>A0AAD4M1W1</accession>
<dbReference type="InterPro" id="IPR029188">
    <property type="entry name" value="Rrp14_N"/>
</dbReference>
<feature type="compositionally biased region" description="Polar residues" evidence="4">
    <location>
        <begin position="72"/>
        <end position="89"/>
    </location>
</feature>
<protein>
    <submittedName>
        <fullName evidence="7">Surfeit locus protein 6-domain-containing protein</fullName>
    </submittedName>
</protein>
<dbReference type="InterPro" id="IPR029190">
    <property type="entry name" value="Rrp14/SURF6_C"/>
</dbReference>
<dbReference type="GO" id="GO:0003723">
    <property type="term" value="F:RNA binding"/>
    <property type="evidence" value="ECO:0007669"/>
    <property type="project" value="TreeGrafter"/>
</dbReference>
<feature type="compositionally biased region" description="Basic residues" evidence="4">
    <location>
        <begin position="369"/>
        <end position="381"/>
    </location>
</feature>
<proteinExistence type="inferred from homology"/>
<evidence type="ECO:0000256" key="2">
    <source>
        <dbReference type="ARBA" id="ARBA00005904"/>
    </source>
</evidence>
<comment type="caution">
    <text evidence="7">The sequence shown here is derived from an EMBL/GenBank/DDBJ whole genome shotgun (WGS) entry which is preliminary data.</text>
</comment>
<gene>
    <name evidence="7" type="ORF">B0F90DRAFT_1733051</name>
</gene>
<evidence type="ECO:0000259" key="6">
    <source>
        <dbReference type="Pfam" id="PF15459"/>
    </source>
</evidence>
<evidence type="ECO:0000256" key="1">
    <source>
        <dbReference type="ARBA" id="ARBA00004123"/>
    </source>
</evidence>
<feature type="compositionally biased region" description="Low complexity" evidence="4">
    <location>
        <begin position="234"/>
        <end position="243"/>
    </location>
</feature>
<dbReference type="GO" id="GO:0042273">
    <property type="term" value="P:ribosomal large subunit biogenesis"/>
    <property type="evidence" value="ECO:0007669"/>
    <property type="project" value="TreeGrafter"/>
</dbReference>
<feature type="compositionally biased region" description="Basic residues" evidence="4">
    <location>
        <begin position="179"/>
        <end position="190"/>
    </location>
</feature>
<feature type="compositionally biased region" description="Basic and acidic residues" evidence="4">
    <location>
        <begin position="260"/>
        <end position="325"/>
    </location>
</feature>
<comment type="subcellular location">
    <subcellularLocation>
        <location evidence="1">Nucleus</location>
    </subcellularLocation>
</comment>
<dbReference type="PANTHER" id="PTHR14369">
    <property type="entry name" value="SURFEIT LOCUS PROTEIN 6"/>
    <property type="match status" value="1"/>
</dbReference>
<dbReference type="AlphaFoldDB" id="A0AAD4M1W1"/>
<dbReference type="GO" id="GO:0003677">
    <property type="term" value="F:DNA binding"/>
    <property type="evidence" value="ECO:0007669"/>
    <property type="project" value="TreeGrafter"/>
</dbReference>
<sequence length="381" mass="42805">MPTDLRASLEKHNETFGTLLSLIPAKYYLPQDDGNEQGTSKYHKNKRKQKAPKQAIKEASKKARREKLDPANNKSVLDLQNDQLASTSKGKQKALTRDDSDGDEPSTESDVHIEDAGSDPEEVTAPDVPLSRPESIETLRAKLHAKIETMKIKKQGGGEGSSKDELLEERRLQRAAMRERRRKETKARIKREREGKEKSKGTAPPPKTQLLVMDSVSSPSKPDHHSQLTNVAFSSIAKSSSSSRLKTPSNPTQALQQLASRKEKLAALPEEKRKQIEEQERWEKAEARLEGVKVREDESRLKKAAKRNEKEKANSKKAWTERKEQLAANMAAREKKRADNIASRNEKRKEKHKGVKGKSRPGFEGKTFGRGKGKSKSKARA</sequence>
<dbReference type="GO" id="GO:0005730">
    <property type="term" value="C:nucleolus"/>
    <property type="evidence" value="ECO:0007669"/>
    <property type="project" value="TreeGrafter"/>
</dbReference>
<feature type="compositionally biased region" description="Basic and acidic residues" evidence="4">
    <location>
        <begin position="161"/>
        <end position="178"/>
    </location>
</feature>
<feature type="compositionally biased region" description="Basic residues" evidence="4">
    <location>
        <begin position="349"/>
        <end position="359"/>
    </location>
</feature>
<feature type="domain" description="Ribosomal RNA-processing protein 14/surfeit locus protein 6 C-terminal" evidence="5">
    <location>
        <begin position="164"/>
        <end position="354"/>
    </location>
</feature>
<feature type="domain" description="Ribosomal RNA-processing protein 14 N-terminal" evidence="6">
    <location>
        <begin position="8"/>
        <end position="71"/>
    </location>
</feature>
<evidence type="ECO:0000256" key="4">
    <source>
        <dbReference type="SAM" id="MobiDB-lite"/>
    </source>
</evidence>
<evidence type="ECO:0000259" key="5">
    <source>
        <dbReference type="Pfam" id="PF04935"/>
    </source>
</evidence>
<feature type="compositionally biased region" description="Basic and acidic residues" evidence="4">
    <location>
        <begin position="191"/>
        <end position="200"/>
    </location>
</feature>
<keyword evidence="8" id="KW-1185">Reference proteome</keyword>
<dbReference type="Proteomes" id="UP001203297">
    <property type="component" value="Unassembled WGS sequence"/>
</dbReference>
<dbReference type="Pfam" id="PF15459">
    <property type="entry name" value="RRP14"/>
    <property type="match status" value="1"/>
</dbReference>
<dbReference type="EMBL" id="WTXG01000029">
    <property type="protein sequence ID" value="KAI0298344.1"/>
    <property type="molecule type" value="Genomic_DNA"/>
</dbReference>
<dbReference type="InterPro" id="IPR007019">
    <property type="entry name" value="SURF6"/>
</dbReference>
<feature type="compositionally biased region" description="Basic and acidic residues" evidence="4">
    <location>
        <begin position="134"/>
        <end position="151"/>
    </location>
</feature>
<evidence type="ECO:0000313" key="8">
    <source>
        <dbReference type="Proteomes" id="UP001203297"/>
    </source>
</evidence>
<dbReference type="Pfam" id="PF04935">
    <property type="entry name" value="SURF6"/>
    <property type="match status" value="1"/>
</dbReference>
<dbReference type="GO" id="GO:0042274">
    <property type="term" value="P:ribosomal small subunit biogenesis"/>
    <property type="evidence" value="ECO:0007669"/>
    <property type="project" value="TreeGrafter"/>
</dbReference>
<keyword evidence="3" id="KW-0539">Nucleus</keyword>
<name>A0AAD4M1W1_9AGAM</name>
<dbReference type="PANTHER" id="PTHR14369:SF0">
    <property type="entry name" value="SURFEIT LOCUS PROTEIN 6"/>
    <property type="match status" value="1"/>
</dbReference>
<reference evidence="7" key="1">
    <citation type="journal article" date="2022" name="New Phytol.">
        <title>Evolutionary transition to the ectomycorrhizal habit in the genomes of a hyperdiverse lineage of mushroom-forming fungi.</title>
        <authorList>
            <person name="Looney B."/>
            <person name="Miyauchi S."/>
            <person name="Morin E."/>
            <person name="Drula E."/>
            <person name="Courty P.E."/>
            <person name="Kohler A."/>
            <person name="Kuo A."/>
            <person name="LaButti K."/>
            <person name="Pangilinan J."/>
            <person name="Lipzen A."/>
            <person name="Riley R."/>
            <person name="Andreopoulos W."/>
            <person name="He G."/>
            <person name="Johnson J."/>
            <person name="Nolan M."/>
            <person name="Tritt A."/>
            <person name="Barry K.W."/>
            <person name="Grigoriev I.V."/>
            <person name="Nagy L.G."/>
            <person name="Hibbett D."/>
            <person name="Henrissat B."/>
            <person name="Matheny P.B."/>
            <person name="Labbe J."/>
            <person name="Martin F.M."/>
        </authorList>
    </citation>
    <scope>NUCLEOTIDE SEQUENCE</scope>
    <source>
        <strain evidence="7">BPL690</strain>
    </source>
</reference>
<evidence type="ECO:0000313" key="7">
    <source>
        <dbReference type="EMBL" id="KAI0298344.1"/>
    </source>
</evidence>